<sequence>MKKDEEYGLLRAAFERDTYRRTDHEIKESKRLSKRVKYQIKSIGLTMNEKKKIVGAIKSLDLEKDAIYVAAKAVINAPSLVIQKPEED</sequence>
<dbReference type="AlphaFoldDB" id="A0A0R1V2A6"/>
<keyword evidence="2" id="KW-1185">Reference proteome</keyword>
<evidence type="ECO:0000313" key="1">
    <source>
        <dbReference type="EMBL" id="KRL99759.1"/>
    </source>
</evidence>
<dbReference type="PATRIC" id="fig|1423801.4.peg.79"/>
<reference evidence="1 2" key="1">
    <citation type="journal article" date="2015" name="Genome Announc.">
        <title>Expanding the biotechnology potential of lactobacilli through comparative genomics of 213 strains and associated genera.</title>
        <authorList>
            <person name="Sun Z."/>
            <person name="Harris H.M."/>
            <person name="McCann A."/>
            <person name="Guo C."/>
            <person name="Argimon S."/>
            <person name="Zhang W."/>
            <person name="Yang X."/>
            <person name="Jeffery I.B."/>
            <person name="Cooney J.C."/>
            <person name="Kagawa T.F."/>
            <person name="Liu W."/>
            <person name="Song Y."/>
            <person name="Salvetti E."/>
            <person name="Wrobel A."/>
            <person name="Rasinkangas P."/>
            <person name="Parkhill J."/>
            <person name="Rea M.C."/>
            <person name="O'Sullivan O."/>
            <person name="Ritari J."/>
            <person name="Douillard F.P."/>
            <person name="Paul Ross R."/>
            <person name="Yang R."/>
            <person name="Briner A.E."/>
            <person name="Felis G.E."/>
            <person name="de Vos W.M."/>
            <person name="Barrangou R."/>
            <person name="Klaenhammer T.R."/>
            <person name="Caufield P.W."/>
            <person name="Cui Y."/>
            <person name="Zhang H."/>
            <person name="O'Toole P.W."/>
        </authorList>
    </citation>
    <scope>NUCLEOTIDE SEQUENCE [LARGE SCALE GENOMIC DNA]</scope>
    <source>
        <strain evidence="1 2">DSM 16230</strain>
    </source>
</reference>
<comment type="caution">
    <text evidence="1">The sequence shown here is derived from an EMBL/GenBank/DDBJ whole genome shotgun (WGS) entry which is preliminary data.</text>
</comment>
<organism evidence="1 2">
    <name type="scientific">Liquorilactobacillus satsumensis DSM 16230 = JCM 12392</name>
    <dbReference type="NCBI Taxonomy" id="1423801"/>
    <lineage>
        <taxon>Bacteria</taxon>
        <taxon>Bacillati</taxon>
        <taxon>Bacillota</taxon>
        <taxon>Bacilli</taxon>
        <taxon>Lactobacillales</taxon>
        <taxon>Lactobacillaceae</taxon>
        <taxon>Liquorilactobacillus</taxon>
    </lineage>
</organism>
<protein>
    <submittedName>
        <fullName evidence="1">Uncharacterized protein</fullName>
    </submittedName>
</protein>
<accession>A0A0R1V2A6</accession>
<name>A0A0R1V2A6_9LACO</name>
<evidence type="ECO:0000313" key="2">
    <source>
        <dbReference type="Proteomes" id="UP000051166"/>
    </source>
</evidence>
<dbReference type="RefSeq" id="WP_054756607.1">
    <property type="nucleotide sequence ID" value="NZ_AZFQ01000023.1"/>
</dbReference>
<dbReference type="Proteomes" id="UP000051166">
    <property type="component" value="Unassembled WGS sequence"/>
</dbReference>
<proteinExistence type="predicted"/>
<dbReference type="EMBL" id="AZFQ01000023">
    <property type="protein sequence ID" value="KRL99759.1"/>
    <property type="molecule type" value="Genomic_DNA"/>
</dbReference>
<dbReference type="GeneID" id="98307546"/>
<gene>
    <name evidence="1" type="ORF">FD50_GL000079</name>
</gene>
<dbReference type="OrthoDB" id="9932757at2"/>